<gene>
    <name evidence="2" type="ORF">EVAR_82339_1</name>
</gene>
<dbReference type="EMBL" id="BGZK01000148">
    <property type="protein sequence ID" value="GBP23175.1"/>
    <property type="molecule type" value="Genomic_DNA"/>
</dbReference>
<evidence type="ECO:0000313" key="3">
    <source>
        <dbReference type="Proteomes" id="UP000299102"/>
    </source>
</evidence>
<dbReference type="Proteomes" id="UP000299102">
    <property type="component" value="Unassembled WGS sequence"/>
</dbReference>
<evidence type="ECO:0000256" key="1">
    <source>
        <dbReference type="SAM" id="MobiDB-lite"/>
    </source>
</evidence>
<feature type="region of interest" description="Disordered" evidence="1">
    <location>
        <begin position="21"/>
        <end position="71"/>
    </location>
</feature>
<reference evidence="2 3" key="1">
    <citation type="journal article" date="2019" name="Commun. Biol.">
        <title>The bagworm genome reveals a unique fibroin gene that provides high tensile strength.</title>
        <authorList>
            <person name="Kono N."/>
            <person name="Nakamura H."/>
            <person name="Ohtoshi R."/>
            <person name="Tomita M."/>
            <person name="Numata K."/>
            <person name="Arakawa K."/>
        </authorList>
    </citation>
    <scope>NUCLEOTIDE SEQUENCE [LARGE SCALE GENOMIC DNA]</scope>
</reference>
<name>A0A4C1U9T8_EUMVA</name>
<evidence type="ECO:0000313" key="2">
    <source>
        <dbReference type="EMBL" id="GBP23175.1"/>
    </source>
</evidence>
<protein>
    <submittedName>
        <fullName evidence="2">Uncharacterized protein</fullName>
    </submittedName>
</protein>
<keyword evidence="3" id="KW-1185">Reference proteome</keyword>
<comment type="caution">
    <text evidence="2">The sequence shown here is derived from an EMBL/GenBank/DDBJ whole genome shotgun (WGS) entry which is preliminary data.</text>
</comment>
<accession>A0A4C1U9T8</accession>
<sequence>MIMELDVLDFDSGNVPIFNPNPALDSDGFPTFDNEPRPVLNSDHGFDFDFDPDPTVDFDPGSIDDTKPTCR</sequence>
<proteinExistence type="predicted"/>
<organism evidence="2 3">
    <name type="scientific">Eumeta variegata</name>
    <name type="common">Bagworm moth</name>
    <name type="synonym">Eumeta japonica</name>
    <dbReference type="NCBI Taxonomy" id="151549"/>
    <lineage>
        <taxon>Eukaryota</taxon>
        <taxon>Metazoa</taxon>
        <taxon>Ecdysozoa</taxon>
        <taxon>Arthropoda</taxon>
        <taxon>Hexapoda</taxon>
        <taxon>Insecta</taxon>
        <taxon>Pterygota</taxon>
        <taxon>Neoptera</taxon>
        <taxon>Endopterygota</taxon>
        <taxon>Lepidoptera</taxon>
        <taxon>Glossata</taxon>
        <taxon>Ditrysia</taxon>
        <taxon>Tineoidea</taxon>
        <taxon>Psychidae</taxon>
        <taxon>Oiketicinae</taxon>
        <taxon>Eumeta</taxon>
    </lineage>
</organism>
<dbReference type="AlphaFoldDB" id="A0A4C1U9T8"/>